<feature type="region of interest" description="Disordered" evidence="1">
    <location>
        <begin position="124"/>
        <end position="162"/>
    </location>
</feature>
<evidence type="ECO:0000256" key="1">
    <source>
        <dbReference type="SAM" id="MobiDB-lite"/>
    </source>
</evidence>
<accession>A0AAJ7RPM7</accession>
<reference evidence="3" key="1">
    <citation type="submission" date="2025-08" db="UniProtKB">
        <authorList>
            <consortium name="RefSeq"/>
        </authorList>
    </citation>
    <scope>IDENTIFICATION</scope>
</reference>
<dbReference type="AlphaFoldDB" id="A0AAJ7RPM7"/>
<evidence type="ECO:0000313" key="2">
    <source>
        <dbReference type="Proteomes" id="UP000694920"/>
    </source>
</evidence>
<proteinExistence type="predicted"/>
<evidence type="ECO:0000313" key="3">
    <source>
        <dbReference type="RefSeq" id="XP_024944801.1"/>
    </source>
</evidence>
<gene>
    <name evidence="3" type="primary">LOC112494955</name>
</gene>
<sequence>MAGQCGCAKCCFPACPPQKFVYPYDEVSHEIQNNVLSIRVAKDLRQIEGIQGEVSERNPTFDVSCSDAYGKKCKTGCAKVNVIPNKVPPAKKPEEEMFLLRATKQIMNTDELKNSLEIEFKAPRNYIPKPDPGPAPPIIQIATRQGKKSGKGKKGKKKATKK</sequence>
<keyword evidence="2" id="KW-1185">Reference proteome</keyword>
<name>A0AAJ7RPM7_CEPCN</name>
<protein>
    <submittedName>
        <fullName evidence="3">Uncharacterized protein LOC112494955</fullName>
    </submittedName>
</protein>
<dbReference type="RefSeq" id="XP_024944801.1">
    <property type="nucleotide sequence ID" value="XM_025089033.1"/>
</dbReference>
<dbReference type="KEGG" id="ccin:112494955"/>
<dbReference type="Proteomes" id="UP000694920">
    <property type="component" value="Unplaced"/>
</dbReference>
<dbReference type="GeneID" id="112494955"/>
<organism evidence="2 3">
    <name type="scientific">Cephus cinctus</name>
    <name type="common">Wheat stem sawfly</name>
    <dbReference type="NCBI Taxonomy" id="211228"/>
    <lineage>
        <taxon>Eukaryota</taxon>
        <taxon>Metazoa</taxon>
        <taxon>Ecdysozoa</taxon>
        <taxon>Arthropoda</taxon>
        <taxon>Hexapoda</taxon>
        <taxon>Insecta</taxon>
        <taxon>Pterygota</taxon>
        <taxon>Neoptera</taxon>
        <taxon>Endopterygota</taxon>
        <taxon>Hymenoptera</taxon>
        <taxon>Cephoidea</taxon>
        <taxon>Cephidae</taxon>
        <taxon>Cephus</taxon>
    </lineage>
</organism>
<feature type="compositionally biased region" description="Basic residues" evidence="1">
    <location>
        <begin position="145"/>
        <end position="162"/>
    </location>
</feature>